<accession>A0A164VI44</accession>
<proteinExistence type="predicted"/>
<gene>
    <name evidence="8" type="ORF">SISNIDRAFT_549374</name>
</gene>
<feature type="region of interest" description="Disordered" evidence="5">
    <location>
        <begin position="272"/>
        <end position="303"/>
    </location>
</feature>
<dbReference type="PANTHER" id="PTHR15549:SF30">
    <property type="entry name" value="MID2 DOMAIN-CONTAINING PROTEIN"/>
    <property type="match status" value="1"/>
</dbReference>
<evidence type="ECO:0000256" key="3">
    <source>
        <dbReference type="ARBA" id="ARBA00022989"/>
    </source>
</evidence>
<dbReference type="GO" id="GO:0016020">
    <property type="term" value="C:membrane"/>
    <property type="evidence" value="ECO:0007669"/>
    <property type="project" value="UniProtKB-SubCell"/>
</dbReference>
<evidence type="ECO:0000256" key="6">
    <source>
        <dbReference type="SAM" id="Phobius"/>
    </source>
</evidence>
<feature type="region of interest" description="Disordered" evidence="5">
    <location>
        <begin position="33"/>
        <end position="174"/>
    </location>
</feature>
<organism evidence="8 9">
    <name type="scientific">Sistotremastrum niveocremeum HHB9708</name>
    <dbReference type="NCBI Taxonomy" id="1314777"/>
    <lineage>
        <taxon>Eukaryota</taxon>
        <taxon>Fungi</taxon>
        <taxon>Dikarya</taxon>
        <taxon>Basidiomycota</taxon>
        <taxon>Agaricomycotina</taxon>
        <taxon>Agaricomycetes</taxon>
        <taxon>Sistotremastrales</taxon>
        <taxon>Sistotremastraceae</taxon>
        <taxon>Sertulicium</taxon>
        <taxon>Sertulicium niveocremeum</taxon>
    </lineage>
</organism>
<feature type="transmembrane region" description="Helical" evidence="6">
    <location>
        <begin position="181"/>
        <end position="201"/>
    </location>
</feature>
<evidence type="ECO:0008006" key="10">
    <source>
        <dbReference type="Google" id="ProtNLM"/>
    </source>
</evidence>
<evidence type="ECO:0000256" key="1">
    <source>
        <dbReference type="ARBA" id="ARBA00004167"/>
    </source>
</evidence>
<evidence type="ECO:0000256" key="4">
    <source>
        <dbReference type="ARBA" id="ARBA00023136"/>
    </source>
</evidence>
<sequence>MARVARSLFFLFTLVSLALLVDAGALEARVEGQASSTAATTGLSTTPLTSAATTAPLTTPPTTTTTSTTSTTTSTTSDTSDTSTSTTSTDTTQTSSTTSSDTSTSSTSSTSSSAPTPTPTPTDTNTTSESTSESVVTGPSGTSTVVVTETGPPTDTSTSPAATSSAPSDDGSGDGIKTSTIIGLSVAGGVAVLGIVAFIIWKLTRKRFSDFDVDGEAIKWPELTHESHALPTRATGRAGIDDDGGVGTGLDRNDSALFSGTSTAAASMTDLHHSNDPYAVPPLPQFDPNQPYRDDPGAYHGQDAYYDPYRGPVPQTIYDPAAAPETIPMNTYSAPGYAPPAGYARTGSPGPRSRSPGPIQAYGVDNGRRSPGPAAAYGMDPGRRSPGPGAAYGGRQSPGPAMAYGPDQGRRSPGPQQAFQVAGPGSEGHSM</sequence>
<keyword evidence="3 6" id="KW-1133">Transmembrane helix</keyword>
<dbReference type="EMBL" id="KV419405">
    <property type="protein sequence ID" value="KZS94180.1"/>
    <property type="molecule type" value="Genomic_DNA"/>
</dbReference>
<evidence type="ECO:0000313" key="9">
    <source>
        <dbReference type="Proteomes" id="UP000076722"/>
    </source>
</evidence>
<evidence type="ECO:0000256" key="7">
    <source>
        <dbReference type="SAM" id="SignalP"/>
    </source>
</evidence>
<keyword evidence="9" id="KW-1185">Reference proteome</keyword>
<dbReference type="InterPro" id="IPR051694">
    <property type="entry name" value="Immunoregulatory_rcpt-like"/>
</dbReference>
<keyword evidence="4 6" id="KW-0472">Membrane</keyword>
<comment type="subcellular location">
    <subcellularLocation>
        <location evidence="1">Membrane</location>
        <topology evidence="1">Single-pass membrane protein</topology>
    </subcellularLocation>
</comment>
<dbReference type="STRING" id="1314777.A0A164VI44"/>
<keyword evidence="7" id="KW-0732">Signal</keyword>
<dbReference type="AlphaFoldDB" id="A0A164VI44"/>
<feature type="region of interest" description="Disordered" evidence="5">
    <location>
        <begin position="340"/>
        <end position="431"/>
    </location>
</feature>
<keyword evidence="2 6" id="KW-0812">Transmembrane</keyword>
<dbReference type="OrthoDB" id="2576541at2759"/>
<feature type="signal peptide" evidence="7">
    <location>
        <begin position="1"/>
        <end position="23"/>
    </location>
</feature>
<protein>
    <recommendedName>
        <fullName evidence="10">Mid2 domain-containing protein</fullName>
    </recommendedName>
</protein>
<reference evidence="8 9" key="1">
    <citation type="journal article" date="2016" name="Mol. Biol. Evol.">
        <title>Comparative Genomics of Early-Diverging Mushroom-Forming Fungi Provides Insights into the Origins of Lignocellulose Decay Capabilities.</title>
        <authorList>
            <person name="Nagy L.G."/>
            <person name="Riley R."/>
            <person name="Tritt A."/>
            <person name="Adam C."/>
            <person name="Daum C."/>
            <person name="Floudas D."/>
            <person name="Sun H."/>
            <person name="Yadav J.S."/>
            <person name="Pangilinan J."/>
            <person name="Larsson K.H."/>
            <person name="Matsuura K."/>
            <person name="Barry K."/>
            <person name="Labutti K."/>
            <person name="Kuo R."/>
            <person name="Ohm R.A."/>
            <person name="Bhattacharya S.S."/>
            <person name="Shirouzu T."/>
            <person name="Yoshinaga Y."/>
            <person name="Martin F.M."/>
            <person name="Grigoriev I.V."/>
            <person name="Hibbett D.S."/>
        </authorList>
    </citation>
    <scope>NUCLEOTIDE SEQUENCE [LARGE SCALE GENOMIC DNA]</scope>
    <source>
        <strain evidence="8 9">HHB9708</strain>
    </source>
</reference>
<dbReference type="PANTHER" id="PTHR15549">
    <property type="entry name" value="PAIRED IMMUNOGLOBULIN-LIKE TYPE 2 RECEPTOR"/>
    <property type="match status" value="1"/>
</dbReference>
<name>A0A164VI44_9AGAM</name>
<feature type="chain" id="PRO_5007853916" description="Mid2 domain-containing protein" evidence="7">
    <location>
        <begin position="24"/>
        <end position="431"/>
    </location>
</feature>
<dbReference type="Proteomes" id="UP000076722">
    <property type="component" value="Unassembled WGS sequence"/>
</dbReference>
<evidence type="ECO:0000313" key="8">
    <source>
        <dbReference type="EMBL" id="KZS94180.1"/>
    </source>
</evidence>
<evidence type="ECO:0000256" key="2">
    <source>
        <dbReference type="ARBA" id="ARBA00022692"/>
    </source>
</evidence>
<feature type="compositionally biased region" description="Low complexity" evidence="5">
    <location>
        <begin position="340"/>
        <end position="358"/>
    </location>
</feature>
<evidence type="ECO:0000256" key="5">
    <source>
        <dbReference type="SAM" id="MobiDB-lite"/>
    </source>
</evidence>
<dbReference type="GO" id="GO:0071944">
    <property type="term" value="C:cell periphery"/>
    <property type="evidence" value="ECO:0007669"/>
    <property type="project" value="UniProtKB-ARBA"/>
</dbReference>
<feature type="compositionally biased region" description="Low complexity" evidence="5">
    <location>
        <begin position="35"/>
        <end position="170"/>
    </location>
</feature>